<reference evidence="2 3" key="1">
    <citation type="submission" date="2020-03" db="EMBL/GenBank/DDBJ databases">
        <title>Genomic analysis of Bacteroides faecium CBA7301.</title>
        <authorList>
            <person name="Kim J."/>
            <person name="Roh S.W."/>
        </authorList>
    </citation>
    <scope>NUCLEOTIDE SEQUENCE [LARGE SCALE GENOMIC DNA]</scope>
    <source>
        <strain evidence="2 3">CBA7301</strain>
    </source>
</reference>
<gene>
    <name evidence="2" type="ORF">BacF7301_24730</name>
</gene>
<dbReference type="PROSITE" id="PS01124">
    <property type="entry name" value="HTH_ARAC_FAMILY_2"/>
    <property type="match status" value="1"/>
</dbReference>
<keyword evidence="3" id="KW-1185">Reference proteome</keyword>
<dbReference type="InterPro" id="IPR018060">
    <property type="entry name" value="HTH_AraC"/>
</dbReference>
<proteinExistence type="predicted"/>
<evidence type="ECO:0000313" key="2">
    <source>
        <dbReference type="EMBL" id="QIU97613.1"/>
    </source>
</evidence>
<feature type="domain" description="HTH araC/xylS-type" evidence="1">
    <location>
        <begin position="53"/>
        <end position="129"/>
    </location>
</feature>
<dbReference type="EMBL" id="CP050831">
    <property type="protein sequence ID" value="QIU97613.1"/>
    <property type="molecule type" value="Genomic_DNA"/>
</dbReference>
<protein>
    <submittedName>
        <fullName evidence="2">AraC family transcriptional regulator</fullName>
    </submittedName>
</protein>
<dbReference type="Pfam" id="PF12833">
    <property type="entry name" value="HTH_18"/>
    <property type="match status" value="1"/>
</dbReference>
<evidence type="ECO:0000259" key="1">
    <source>
        <dbReference type="PROSITE" id="PS01124"/>
    </source>
</evidence>
<accession>A0A6H0KWV2</accession>
<dbReference type="Gene3D" id="1.10.10.60">
    <property type="entry name" value="Homeodomain-like"/>
    <property type="match status" value="1"/>
</dbReference>
<dbReference type="GO" id="GO:0003700">
    <property type="term" value="F:DNA-binding transcription factor activity"/>
    <property type="evidence" value="ECO:0007669"/>
    <property type="project" value="InterPro"/>
</dbReference>
<sequence>MHPQDGYFSGGYYVCANDYANDCIRIIDEIRSGKQVYNIPSGFGKSTPQIHFNYAEILHRSPKPLSNAFASYHLPSPLRIIYERIITEAKRLLQNSPEIANILRLENVCTFSHFFKSMTGENVSDYRKRQKKF</sequence>
<evidence type="ECO:0000313" key="3">
    <source>
        <dbReference type="Proteomes" id="UP000501780"/>
    </source>
</evidence>
<dbReference type="AlphaFoldDB" id="A0A6H0KWV2"/>
<name>A0A6H0KWV2_9BACE</name>
<organism evidence="2 3">
    <name type="scientific">Bacteroides faecium</name>
    <dbReference type="NCBI Taxonomy" id="2715212"/>
    <lineage>
        <taxon>Bacteria</taxon>
        <taxon>Pseudomonadati</taxon>
        <taxon>Bacteroidota</taxon>
        <taxon>Bacteroidia</taxon>
        <taxon>Bacteroidales</taxon>
        <taxon>Bacteroidaceae</taxon>
        <taxon>Bacteroides</taxon>
    </lineage>
</organism>
<dbReference type="KEGG" id="bfc:BacF7301_24730"/>
<dbReference type="GO" id="GO:0043565">
    <property type="term" value="F:sequence-specific DNA binding"/>
    <property type="evidence" value="ECO:0007669"/>
    <property type="project" value="InterPro"/>
</dbReference>
<dbReference type="Proteomes" id="UP000501780">
    <property type="component" value="Chromosome"/>
</dbReference>